<organism evidence="1 2">
    <name type="scientific">Lignipirellula cremea</name>
    <dbReference type="NCBI Taxonomy" id="2528010"/>
    <lineage>
        <taxon>Bacteria</taxon>
        <taxon>Pseudomonadati</taxon>
        <taxon>Planctomycetota</taxon>
        <taxon>Planctomycetia</taxon>
        <taxon>Pirellulales</taxon>
        <taxon>Pirellulaceae</taxon>
        <taxon>Lignipirellula</taxon>
    </lineage>
</organism>
<accession>A0A518E4Y7</accession>
<dbReference type="AlphaFoldDB" id="A0A518E4Y7"/>
<dbReference type="KEGG" id="lcre:Pla8534_70720"/>
<keyword evidence="2" id="KW-1185">Reference proteome</keyword>
<dbReference type="OrthoDB" id="215765at2"/>
<dbReference type="Proteomes" id="UP000317648">
    <property type="component" value="Chromosome"/>
</dbReference>
<evidence type="ECO:0000313" key="2">
    <source>
        <dbReference type="Proteomes" id="UP000317648"/>
    </source>
</evidence>
<gene>
    <name evidence="1" type="ORF">Pla8534_70720</name>
</gene>
<dbReference type="EMBL" id="CP036433">
    <property type="protein sequence ID" value="QDU99160.1"/>
    <property type="molecule type" value="Genomic_DNA"/>
</dbReference>
<reference evidence="1 2" key="1">
    <citation type="submission" date="2019-02" db="EMBL/GenBank/DDBJ databases">
        <title>Deep-cultivation of Planctomycetes and their phenomic and genomic characterization uncovers novel biology.</title>
        <authorList>
            <person name="Wiegand S."/>
            <person name="Jogler M."/>
            <person name="Boedeker C."/>
            <person name="Pinto D."/>
            <person name="Vollmers J."/>
            <person name="Rivas-Marin E."/>
            <person name="Kohn T."/>
            <person name="Peeters S.H."/>
            <person name="Heuer A."/>
            <person name="Rast P."/>
            <person name="Oberbeckmann S."/>
            <person name="Bunk B."/>
            <person name="Jeske O."/>
            <person name="Meyerdierks A."/>
            <person name="Storesund J.E."/>
            <person name="Kallscheuer N."/>
            <person name="Luecker S."/>
            <person name="Lage O.M."/>
            <person name="Pohl T."/>
            <person name="Merkel B.J."/>
            <person name="Hornburger P."/>
            <person name="Mueller R.-W."/>
            <person name="Bruemmer F."/>
            <person name="Labrenz M."/>
            <person name="Spormann A.M."/>
            <person name="Op den Camp H."/>
            <person name="Overmann J."/>
            <person name="Amann R."/>
            <person name="Jetten M.S.M."/>
            <person name="Mascher T."/>
            <person name="Medema M.H."/>
            <person name="Devos D.P."/>
            <person name="Kaster A.-K."/>
            <person name="Ovreas L."/>
            <person name="Rohde M."/>
            <person name="Galperin M.Y."/>
            <person name="Jogler C."/>
        </authorList>
    </citation>
    <scope>NUCLEOTIDE SEQUENCE [LARGE SCALE GENOMIC DNA]</scope>
    <source>
        <strain evidence="1 2">Pla85_3_4</strain>
    </source>
</reference>
<proteinExistence type="predicted"/>
<name>A0A518E4Y7_9BACT</name>
<sequence>MFAFPDDFEWLYPWTPIPDDYTLLTSIYDGALTNGNHETGEVFVCARETLVAELKRELPPGHLLEGLEFQAVGIYQGSHKDFVFATNDPHRPIACVHLTFVKESQPPAPSTSVFATLSEWREEMQRDHFNYPLHRGPIGLMRRFARRLLRFFHASHG</sequence>
<protein>
    <submittedName>
        <fullName evidence="1">Uncharacterized protein</fullName>
    </submittedName>
</protein>
<evidence type="ECO:0000313" key="1">
    <source>
        <dbReference type="EMBL" id="QDU99160.1"/>
    </source>
</evidence>
<dbReference type="RefSeq" id="WP_145058957.1">
    <property type="nucleotide sequence ID" value="NZ_CP036433.1"/>
</dbReference>